<keyword evidence="8" id="KW-0446">Lipid-binding</keyword>
<evidence type="ECO:0000256" key="6">
    <source>
        <dbReference type="ARBA" id="ARBA00022946"/>
    </source>
</evidence>
<evidence type="ECO:0000256" key="4">
    <source>
        <dbReference type="ARBA" id="ARBA00020345"/>
    </source>
</evidence>
<dbReference type="GO" id="GO:0015485">
    <property type="term" value="F:cholesterol binding"/>
    <property type="evidence" value="ECO:0007669"/>
    <property type="project" value="InterPro"/>
</dbReference>
<dbReference type="GO" id="GO:0050810">
    <property type="term" value="P:regulation of steroid biosynthetic process"/>
    <property type="evidence" value="ECO:0007669"/>
    <property type="project" value="TreeGrafter"/>
</dbReference>
<dbReference type="SUPFAM" id="SSF55961">
    <property type="entry name" value="Bet v1-like"/>
    <property type="match status" value="1"/>
</dbReference>
<organism evidence="13 14">
    <name type="scientific">Pavo cristatus</name>
    <name type="common">Indian peafowl</name>
    <name type="synonym">Blue peafowl</name>
    <dbReference type="NCBI Taxonomy" id="9049"/>
    <lineage>
        <taxon>Eukaryota</taxon>
        <taxon>Metazoa</taxon>
        <taxon>Chordata</taxon>
        <taxon>Craniata</taxon>
        <taxon>Vertebrata</taxon>
        <taxon>Euteleostomi</taxon>
        <taxon>Archelosauria</taxon>
        <taxon>Archosauria</taxon>
        <taxon>Dinosauria</taxon>
        <taxon>Saurischia</taxon>
        <taxon>Theropoda</taxon>
        <taxon>Coelurosauria</taxon>
        <taxon>Aves</taxon>
        <taxon>Neognathae</taxon>
        <taxon>Galloanserae</taxon>
        <taxon>Galliformes</taxon>
        <taxon>Phasianidae</taxon>
        <taxon>Phasianinae</taxon>
        <taxon>Pavo</taxon>
    </lineage>
</organism>
<dbReference type="UniPathway" id="UPA00296"/>
<comment type="pathway">
    <text evidence="2">Steroid metabolism; cholesterol metabolism.</text>
</comment>
<keyword evidence="7" id="KW-0445">Lipid transport</keyword>
<dbReference type="Pfam" id="PF01852">
    <property type="entry name" value="START"/>
    <property type="match status" value="1"/>
</dbReference>
<keyword evidence="14" id="KW-1185">Reference proteome</keyword>
<dbReference type="GO" id="GO:0008203">
    <property type="term" value="P:cholesterol metabolic process"/>
    <property type="evidence" value="ECO:0007669"/>
    <property type="project" value="UniProtKB-UniPathway"/>
</dbReference>
<evidence type="ECO:0000259" key="12">
    <source>
        <dbReference type="PROSITE" id="PS50848"/>
    </source>
</evidence>
<reference evidence="13" key="2">
    <citation type="submission" date="2025-09" db="UniProtKB">
        <authorList>
            <consortium name="Ensembl"/>
        </authorList>
    </citation>
    <scope>IDENTIFICATION</scope>
</reference>
<evidence type="ECO:0000256" key="10">
    <source>
        <dbReference type="ARBA" id="ARBA00023250"/>
    </source>
</evidence>
<proteinExistence type="predicted"/>
<dbReference type="Proteomes" id="UP000694428">
    <property type="component" value="Unplaced"/>
</dbReference>
<dbReference type="Gene3D" id="3.30.530.20">
    <property type="match status" value="1"/>
</dbReference>
<dbReference type="GO" id="GO:0005739">
    <property type="term" value="C:mitochondrion"/>
    <property type="evidence" value="ECO:0007669"/>
    <property type="project" value="UniProtKB-SubCell"/>
</dbReference>
<keyword evidence="9" id="KW-0496">Mitochondrion</keyword>
<protein>
    <recommendedName>
        <fullName evidence="4">Steroidogenic acute regulatory protein, mitochondrial</fullName>
    </recommendedName>
    <alternativeName>
        <fullName evidence="11">START domain-containing protein 1</fullName>
    </alternativeName>
</protein>
<name>A0A8C9LG85_PAVCR</name>
<feature type="domain" description="START" evidence="12">
    <location>
        <begin position="238"/>
        <end position="419"/>
    </location>
</feature>
<accession>A0A8C9LG85</accession>
<reference evidence="13" key="1">
    <citation type="submission" date="2025-08" db="UniProtKB">
        <authorList>
            <consortium name="Ensembl"/>
        </authorList>
    </citation>
    <scope>IDENTIFICATION</scope>
</reference>
<dbReference type="InterPro" id="IPR000799">
    <property type="entry name" value="StAR-like"/>
</dbReference>
<evidence type="ECO:0000256" key="2">
    <source>
        <dbReference type="ARBA" id="ARBA00004731"/>
    </source>
</evidence>
<evidence type="ECO:0000256" key="8">
    <source>
        <dbReference type="ARBA" id="ARBA00023121"/>
    </source>
</evidence>
<dbReference type="InterPro" id="IPR029866">
    <property type="entry name" value="StAR"/>
</dbReference>
<sequence length="420" mass="45728">MVTAITTMTSKELPWEEAGFSMSRASSIFNCHASATGCLCQPGCAATVPSKPSRLGITEVSHLNHIPSIAARNKPQCSECSFRRKHTLFLQPLLLLALSLSTLHSQLLSVARSYNQVLSFMPAIKAKGDAVCARSLAAPTRDMLQAIVKLCCGTAHDHLRKLPGLKTAATAVMQELGGFHCLPSEIPPCIQRLAGKDAARCTEPEADMQPSSTDLSYIHQGERALQQALSILQQPHRWQPEAVPNAGAAVSSTALPGLGRVFRAEAVLAVPVGRLQGELFERLEEMPRWNPSLSCVEVLRRPGEDMLVTHEVTAASPVGCRDFVSMRHRSRTQAAIYLVGTTAHLERLPTPQGCVRAEMRLSCIMLQPLPGDPSCTRVTWLLSMDLKGWIPTSVTNRFLPQCQAEFIGYLRQHLSATACP</sequence>
<dbReference type="PANTHER" id="PTHR46489">
    <property type="entry name" value="STEROIDOGENIC ACUTE REGULATORY PROTEIN, MITOCHONDRIAL"/>
    <property type="match status" value="1"/>
</dbReference>
<dbReference type="PROSITE" id="PS50848">
    <property type="entry name" value="START"/>
    <property type="match status" value="1"/>
</dbReference>
<evidence type="ECO:0000256" key="3">
    <source>
        <dbReference type="ARBA" id="ARBA00011279"/>
    </source>
</evidence>
<evidence type="ECO:0000313" key="13">
    <source>
        <dbReference type="Ensembl" id="ENSPSTP00000026158.1"/>
    </source>
</evidence>
<keyword evidence="6" id="KW-0809">Transit peptide</keyword>
<evidence type="ECO:0000313" key="14">
    <source>
        <dbReference type="Proteomes" id="UP000694428"/>
    </source>
</evidence>
<comment type="subunit">
    <text evidence="3">May interact with TSPO.</text>
</comment>
<comment type="subcellular location">
    <subcellularLocation>
        <location evidence="1">Mitochondrion</location>
    </subcellularLocation>
</comment>
<evidence type="ECO:0000256" key="7">
    <source>
        <dbReference type="ARBA" id="ARBA00023055"/>
    </source>
</evidence>
<dbReference type="SMART" id="SM00234">
    <property type="entry name" value="START"/>
    <property type="match status" value="1"/>
</dbReference>
<dbReference type="Ensembl" id="ENSPSTT00000027516.1">
    <property type="protein sequence ID" value="ENSPSTP00000026158.1"/>
    <property type="gene ID" value="ENSPSTG00000019204.1"/>
</dbReference>
<keyword evidence="10" id="KW-0755">Steroidogenesis</keyword>
<dbReference type="PRINTS" id="PR00978">
    <property type="entry name" value="STARPROTEIN"/>
</dbReference>
<evidence type="ECO:0000256" key="9">
    <source>
        <dbReference type="ARBA" id="ARBA00023128"/>
    </source>
</evidence>
<dbReference type="PANTHER" id="PTHR46489:SF1">
    <property type="entry name" value="STEROIDOGENIC ACUTE REGULATORY PROTEIN, MITOCHONDRIAL"/>
    <property type="match status" value="1"/>
</dbReference>
<dbReference type="GO" id="GO:0032367">
    <property type="term" value="P:intracellular cholesterol transport"/>
    <property type="evidence" value="ECO:0007669"/>
    <property type="project" value="TreeGrafter"/>
</dbReference>
<dbReference type="InterPro" id="IPR002913">
    <property type="entry name" value="START_lipid-bd_dom"/>
</dbReference>
<keyword evidence="5" id="KW-0813">Transport</keyword>
<evidence type="ECO:0000256" key="5">
    <source>
        <dbReference type="ARBA" id="ARBA00022448"/>
    </source>
</evidence>
<evidence type="ECO:0000256" key="1">
    <source>
        <dbReference type="ARBA" id="ARBA00004173"/>
    </source>
</evidence>
<dbReference type="AlphaFoldDB" id="A0A8C9LG85"/>
<dbReference type="InterPro" id="IPR023393">
    <property type="entry name" value="START-like_dom_sf"/>
</dbReference>
<dbReference type="GO" id="GO:0006694">
    <property type="term" value="P:steroid biosynthetic process"/>
    <property type="evidence" value="ECO:0007669"/>
    <property type="project" value="UniProtKB-KW"/>
</dbReference>
<dbReference type="GO" id="GO:0120020">
    <property type="term" value="F:cholesterol transfer activity"/>
    <property type="evidence" value="ECO:0007669"/>
    <property type="project" value="InterPro"/>
</dbReference>
<evidence type="ECO:0000256" key="11">
    <source>
        <dbReference type="ARBA" id="ARBA00032620"/>
    </source>
</evidence>